<protein>
    <submittedName>
        <fullName evidence="2">Uncharacterized protein</fullName>
    </submittedName>
</protein>
<dbReference type="Proteomes" id="UP000797356">
    <property type="component" value="Chromosome 4"/>
</dbReference>
<organism evidence="2 3">
    <name type="scientific">Cocos nucifera</name>
    <name type="common">Coconut palm</name>
    <dbReference type="NCBI Taxonomy" id="13894"/>
    <lineage>
        <taxon>Eukaryota</taxon>
        <taxon>Viridiplantae</taxon>
        <taxon>Streptophyta</taxon>
        <taxon>Embryophyta</taxon>
        <taxon>Tracheophyta</taxon>
        <taxon>Spermatophyta</taxon>
        <taxon>Magnoliopsida</taxon>
        <taxon>Liliopsida</taxon>
        <taxon>Arecaceae</taxon>
        <taxon>Arecoideae</taxon>
        <taxon>Cocoseae</taxon>
        <taxon>Attaleinae</taxon>
        <taxon>Cocos</taxon>
    </lineage>
</organism>
<gene>
    <name evidence="2" type="ORF">COCNU_04G010040</name>
</gene>
<keyword evidence="1" id="KW-0175">Coiled coil</keyword>
<proteinExistence type="predicted"/>
<reference evidence="2" key="2">
    <citation type="submission" date="2019-07" db="EMBL/GenBank/DDBJ databases">
        <authorList>
            <person name="Yang Y."/>
            <person name="Bocs S."/>
            <person name="Baudouin L."/>
        </authorList>
    </citation>
    <scope>NUCLEOTIDE SEQUENCE</scope>
    <source>
        <tissue evidence="2">Spear leaf of Hainan Tall coconut</tissue>
    </source>
</reference>
<evidence type="ECO:0000256" key="1">
    <source>
        <dbReference type="SAM" id="Coils"/>
    </source>
</evidence>
<keyword evidence="3" id="KW-1185">Reference proteome</keyword>
<reference evidence="2" key="1">
    <citation type="journal article" date="2017" name="Gigascience">
        <title>The genome draft of coconut (Cocos nucifera).</title>
        <authorList>
            <person name="Xiao Y."/>
            <person name="Xu P."/>
            <person name="Fan H."/>
            <person name="Baudouin L."/>
            <person name="Xia W."/>
            <person name="Bocs S."/>
            <person name="Xu J."/>
            <person name="Li Q."/>
            <person name="Guo A."/>
            <person name="Zhou L."/>
            <person name="Li J."/>
            <person name="Wu Y."/>
            <person name="Ma Z."/>
            <person name="Armero A."/>
            <person name="Issali A.E."/>
            <person name="Liu N."/>
            <person name="Peng M."/>
            <person name="Yang Y."/>
        </authorList>
    </citation>
    <scope>NUCLEOTIDE SEQUENCE</scope>
    <source>
        <tissue evidence="2">Spear leaf of Hainan Tall coconut</tissue>
    </source>
</reference>
<comment type="caution">
    <text evidence="2">The sequence shown here is derived from an EMBL/GenBank/DDBJ whole genome shotgun (WGS) entry which is preliminary data.</text>
</comment>
<feature type="coiled-coil region" evidence="1">
    <location>
        <begin position="76"/>
        <end position="135"/>
    </location>
</feature>
<dbReference type="EMBL" id="CM017875">
    <property type="protein sequence ID" value="KAG1338698.1"/>
    <property type="molecule type" value="Genomic_DNA"/>
</dbReference>
<dbReference type="AlphaFoldDB" id="A0A8K0I7G0"/>
<accession>A0A8K0I7G0</accession>
<evidence type="ECO:0000313" key="2">
    <source>
        <dbReference type="EMBL" id="KAG1338698.1"/>
    </source>
</evidence>
<evidence type="ECO:0000313" key="3">
    <source>
        <dbReference type="Proteomes" id="UP000797356"/>
    </source>
</evidence>
<sequence length="165" mass="18831">MSRLPKLFFETSWESFILSGLPHSSPVSFSFPQLFYLSHHLRTYRWVFYLLSSTSLSLESLIHPQHFSTKPETTEVREKTEVAEAEARNLKEALEKAEIAKLKTKANLSLEKKKRKAAQAKVAEAKKKAEGFIMEAGHLTVEAFKASLEFIEIKVWIGRKAFESG</sequence>
<name>A0A8K0I7G0_COCNU</name>